<dbReference type="Proteomes" id="UP000544122">
    <property type="component" value="Unassembled WGS sequence"/>
</dbReference>
<reference evidence="1 2" key="1">
    <citation type="submission" date="2020-03" db="EMBL/GenBank/DDBJ databases">
        <title>Bradyrhizobium diversity isolated from nodules of Indigofera sp.</title>
        <authorList>
            <person name="Klepa M."/>
            <person name="Helene L."/>
            <person name="Hungria M."/>
        </authorList>
    </citation>
    <scope>NUCLEOTIDE SEQUENCE [LARGE SCALE GENOMIC DNA]</scope>
    <source>
        <strain evidence="1 2">WSM 1791</strain>
    </source>
</reference>
<dbReference type="PANTHER" id="PTHR12993:SF30">
    <property type="entry name" value="N-ACETYL-ALPHA-D-GLUCOSAMINYL L-MALATE DEACETYLASE 1"/>
    <property type="match status" value="1"/>
</dbReference>
<proteinExistence type="predicted"/>
<organism evidence="1 2">
    <name type="scientific">Bradyrhizobium australiense</name>
    <dbReference type="NCBI Taxonomy" id="2721161"/>
    <lineage>
        <taxon>Bacteria</taxon>
        <taxon>Pseudomonadati</taxon>
        <taxon>Pseudomonadota</taxon>
        <taxon>Alphaproteobacteria</taxon>
        <taxon>Hyphomicrobiales</taxon>
        <taxon>Nitrobacteraceae</taxon>
        <taxon>Bradyrhizobium</taxon>
    </lineage>
</organism>
<accession>A0A7Y4GXD3</accession>
<dbReference type="Gene3D" id="3.40.50.10320">
    <property type="entry name" value="LmbE-like"/>
    <property type="match status" value="1"/>
</dbReference>
<comment type="caution">
    <text evidence="1">The sequence shown here is derived from an EMBL/GenBank/DDBJ whole genome shotgun (WGS) entry which is preliminary data.</text>
</comment>
<protein>
    <submittedName>
        <fullName evidence="1">PIG-L family deacetylase</fullName>
    </submittedName>
</protein>
<gene>
    <name evidence="1" type="ORF">HCN58_29770</name>
</gene>
<name>A0A7Y4GXD3_9BRAD</name>
<dbReference type="PANTHER" id="PTHR12993">
    <property type="entry name" value="N-ACETYLGLUCOSAMINYL-PHOSPHATIDYLINOSITOL DE-N-ACETYLASE-RELATED"/>
    <property type="match status" value="1"/>
</dbReference>
<evidence type="ECO:0000313" key="1">
    <source>
        <dbReference type="EMBL" id="NOJ43701.1"/>
    </source>
</evidence>
<dbReference type="InterPro" id="IPR024078">
    <property type="entry name" value="LmbE-like_dom_sf"/>
</dbReference>
<dbReference type="InterPro" id="IPR003737">
    <property type="entry name" value="GlcNAc_PI_deacetylase-related"/>
</dbReference>
<dbReference type="EMBL" id="JAAVLX010000011">
    <property type="protein sequence ID" value="NOJ43701.1"/>
    <property type="molecule type" value="Genomic_DNA"/>
</dbReference>
<dbReference type="SUPFAM" id="SSF102588">
    <property type="entry name" value="LmbE-like"/>
    <property type="match status" value="1"/>
</dbReference>
<dbReference type="Pfam" id="PF02585">
    <property type="entry name" value="PIG-L"/>
    <property type="match status" value="1"/>
</dbReference>
<keyword evidence="2" id="KW-1185">Reference proteome</keyword>
<dbReference type="GO" id="GO:0016811">
    <property type="term" value="F:hydrolase activity, acting on carbon-nitrogen (but not peptide) bonds, in linear amides"/>
    <property type="evidence" value="ECO:0007669"/>
    <property type="project" value="TreeGrafter"/>
</dbReference>
<dbReference type="RefSeq" id="WP_171582901.1">
    <property type="nucleotide sequence ID" value="NZ_JAAVLX010000011.1"/>
</dbReference>
<sequence length="213" mass="24723">MIAFGGFREVRRLLCVGAHSDDIEIGAGATVLRIVRENPEVEVTWCVLSGNEIRHEEARRGAERMLGPNVSRSVLLQNFADSRFPEDREKIKGFFEQNLKSIDPDLILTHTRGDGHQDHRIINELTWNTFRSHQIWEYEIPKWDGDLMQPNLFVPLDPDDVAVKIAVLRDVFSSQRNKHWFDEETFRGLMRIRGLESNTRYAEAFFARKFVVA</sequence>
<evidence type="ECO:0000313" key="2">
    <source>
        <dbReference type="Proteomes" id="UP000544122"/>
    </source>
</evidence>
<dbReference type="AlphaFoldDB" id="A0A7Y4GXD3"/>